<gene>
    <name evidence="8" type="ORF">AAV94_03470</name>
</gene>
<dbReference type="InterPro" id="IPR013762">
    <property type="entry name" value="Integrase-like_cat_sf"/>
</dbReference>
<dbReference type="SUPFAM" id="SSF56349">
    <property type="entry name" value="DNA breaking-rejoining enzymes"/>
    <property type="match status" value="1"/>
</dbReference>
<evidence type="ECO:0000259" key="7">
    <source>
        <dbReference type="PROSITE" id="PS51900"/>
    </source>
</evidence>
<evidence type="ECO:0000256" key="4">
    <source>
        <dbReference type="ARBA" id="ARBA00023172"/>
    </source>
</evidence>
<evidence type="ECO:0000313" key="9">
    <source>
        <dbReference type="Proteomes" id="UP000050580"/>
    </source>
</evidence>
<feature type="domain" description="Tyr recombinase" evidence="6">
    <location>
        <begin position="158"/>
        <end position="326"/>
    </location>
</feature>
<dbReference type="AlphaFoldDB" id="A0A0U1Q296"/>
<accession>A0A0U1Q296</accession>
<dbReference type="PANTHER" id="PTHR30349">
    <property type="entry name" value="PHAGE INTEGRASE-RELATED"/>
    <property type="match status" value="1"/>
</dbReference>
<evidence type="ECO:0000256" key="5">
    <source>
        <dbReference type="PROSITE-ProRule" id="PRU01248"/>
    </source>
</evidence>
<keyword evidence="3 5" id="KW-0238">DNA-binding</keyword>
<evidence type="ECO:0000256" key="1">
    <source>
        <dbReference type="ARBA" id="ARBA00008857"/>
    </source>
</evidence>
<dbReference type="GO" id="GO:0015074">
    <property type="term" value="P:DNA integration"/>
    <property type="evidence" value="ECO:0007669"/>
    <property type="project" value="UniProtKB-KW"/>
</dbReference>
<dbReference type="PANTHER" id="PTHR30349:SF41">
    <property type="entry name" value="INTEGRASE_RECOMBINASE PROTEIN MJ0367-RELATED"/>
    <property type="match status" value="1"/>
</dbReference>
<dbReference type="STRING" id="1610491.AAV94_03470"/>
<dbReference type="Gene3D" id="1.10.443.10">
    <property type="entry name" value="Intergrase catalytic core"/>
    <property type="match status" value="1"/>
</dbReference>
<feature type="domain" description="Core-binding (CB)" evidence="7">
    <location>
        <begin position="59"/>
        <end position="138"/>
    </location>
</feature>
<dbReference type="InterPro" id="IPR011010">
    <property type="entry name" value="DNA_brk_join_enz"/>
</dbReference>
<keyword evidence="2" id="KW-0229">DNA integration</keyword>
<dbReference type="EMBL" id="LBNQ01000014">
    <property type="protein sequence ID" value="KKW68725.1"/>
    <property type="molecule type" value="Genomic_DNA"/>
</dbReference>
<organism evidence="8 9">
    <name type="scientific">Lampropedia cohaerens</name>
    <dbReference type="NCBI Taxonomy" id="1610491"/>
    <lineage>
        <taxon>Bacteria</taxon>
        <taxon>Pseudomonadati</taxon>
        <taxon>Pseudomonadota</taxon>
        <taxon>Betaproteobacteria</taxon>
        <taxon>Burkholderiales</taxon>
        <taxon>Comamonadaceae</taxon>
        <taxon>Lampropedia</taxon>
    </lineage>
</organism>
<protein>
    <recommendedName>
        <fullName evidence="10">Integrase</fullName>
    </recommendedName>
</protein>
<evidence type="ECO:0000256" key="3">
    <source>
        <dbReference type="ARBA" id="ARBA00023125"/>
    </source>
</evidence>
<comment type="similarity">
    <text evidence="1">Belongs to the 'phage' integrase family.</text>
</comment>
<dbReference type="GO" id="GO:0003677">
    <property type="term" value="F:DNA binding"/>
    <property type="evidence" value="ECO:0007669"/>
    <property type="project" value="UniProtKB-UniRule"/>
</dbReference>
<dbReference type="Proteomes" id="UP000050580">
    <property type="component" value="Unassembled WGS sequence"/>
</dbReference>
<proteinExistence type="inferred from homology"/>
<dbReference type="InterPro" id="IPR044068">
    <property type="entry name" value="CB"/>
</dbReference>
<dbReference type="InterPro" id="IPR050090">
    <property type="entry name" value="Tyrosine_recombinase_XerCD"/>
</dbReference>
<dbReference type="GO" id="GO:0006310">
    <property type="term" value="P:DNA recombination"/>
    <property type="evidence" value="ECO:0007669"/>
    <property type="project" value="UniProtKB-KW"/>
</dbReference>
<dbReference type="Gene3D" id="1.10.150.130">
    <property type="match status" value="1"/>
</dbReference>
<dbReference type="PROSITE" id="PS51900">
    <property type="entry name" value="CB"/>
    <property type="match status" value="1"/>
</dbReference>
<dbReference type="Pfam" id="PF00589">
    <property type="entry name" value="Phage_integrase"/>
    <property type="match status" value="1"/>
</dbReference>
<keyword evidence="9" id="KW-1185">Reference proteome</keyword>
<evidence type="ECO:0000259" key="6">
    <source>
        <dbReference type="PROSITE" id="PS51898"/>
    </source>
</evidence>
<dbReference type="InterPro" id="IPR002104">
    <property type="entry name" value="Integrase_catalytic"/>
</dbReference>
<reference evidence="8 9" key="1">
    <citation type="submission" date="2015-05" db="EMBL/GenBank/DDBJ databases">
        <title>Draft genome sequence of Lampropedia sp. CT6, isolated from the microbial mat of a hot water spring, located at Manikaran, India.</title>
        <authorList>
            <person name="Tripathi C."/>
            <person name="Rani P."/>
            <person name="Mahato N.K."/>
            <person name="Lal R."/>
        </authorList>
    </citation>
    <scope>NUCLEOTIDE SEQUENCE [LARGE SCALE GENOMIC DNA]</scope>
    <source>
        <strain evidence="8 9">CT6</strain>
    </source>
</reference>
<comment type="caution">
    <text evidence="8">The sequence shown here is derived from an EMBL/GenBank/DDBJ whole genome shotgun (WGS) entry which is preliminary data.</text>
</comment>
<evidence type="ECO:0008006" key="10">
    <source>
        <dbReference type="Google" id="ProtNLM"/>
    </source>
</evidence>
<keyword evidence="4" id="KW-0233">DNA recombination</keyword>
<dbReference type="InterPro" id="IPR010998">
    <property type="entry name" value="Integrase_recombinase_N"/>
</dbReference>
<evidence type="ECO:0000256" key="2">
    <source>
        <dbReference type="ARBA" id="ARBA00022908"/>
    </source>
</evidence>
<sequence>MRMPEPPIGKVVRMYQKGKTWYHVTAGRNRIWTPLSEDKQEALILWAQVEAQSAQGAPDSLANVVQRYMREVMPKKAARTRKDNEAEVPNLLRAFGAMRVGDIQPFHVRRYMDARGEQAPVRANREKALLSHIFNKAREWGYTNAANPCQGVRGFREAGRSRYVQDHEFKAVKRAAKPVIADAMDLAYLTAQRPADLLKMRWSDIYRGALHVRQNKTGALLSIEVSGDLADVLERIKLRRGQEIGEWLLQREDGQPLSYPGLFKGFEKARKAAGVFFQFRDIRAKAATDLGDLAHAQQLLGHSKRDMTEHYVRSRQGVHVAPLRLR</sequence>
<evidence type="ECO:0000313" key="8">
    <source>
        <dbReference type="EMBL" id="KKW68725.1"/>
    </source>
</evidence>
<name>A0A0U1Q296_9BURK</name>
<dbReference type="PROSITE" id="PS51898">
    <property type="entry name" value="TYR_RECOMBINASE"/>
    <property type="match status" value="1"/>
</dbReference>